<organism evidence="2 3">
    <name type="scientific">Lysobacter soyae</name>
    <dbReference type="NCBI Taxonomy" id="2764185"/>
    <lineage>
        <taxon>Bacteria</taxon>
        <taxon>Pseudomonadati</taxon>
        <taxon>Pseudomonadota</taxon>
        <taxon>Gammaproteobacteria</taxon>
        <taxon>Lysobacterales</taxon>
        <taxon>Lysobacteraceae</taxon>
        <taxon>Lysobacter</taxon>
    </lineage>
</organism>
<feature type="transmembrane region" description="Helical" evidence="1">
    <location>
        <begin position="131"/>
        <end position="151"/>
    </location>
</feature>
<protein>
    <recommendedName>
        <fullName evidence="4">Ketosynthase</fullName>
    </recommendedName>
</protein>
<dbReference type="RefSeq" id="WP_220380057.1">
    <property type="nucleotide sequence ID" value="NZ_CP080544.1"/>
</dbReference>
<keyword evidence="1" id="KW-0812">Transmembrane</keyword>
<evidence type="ECO:0000313" key="3">
    <source>
        <dbReference type="Proteomes" id="UP000824755"/>
    </source>
</evidence>
<evidence type="ECO:0008006" key="4">
    <source>
        <dbReference type="Google" id="ProtNLM"/>
    </source>
</evidence>
<dbReference type="Proteomes" id="UP000824755">
    <property type="component" value="Chromosome"/>
</dbReference>
<evidence type="ECO:0000256" key="1">
    <source>
        <dbReference type="SAM" id="Phobius"/>
    </source>
</evidence>
<name>A0ABX8WQX9_9GAMM</name>
<reference evidence="2 3" key="1">
    <citation type="submission" date="2021-08" db="EMBL/GenBank/DDBJ databases">
        <title>Lysobacter sp. strain CJ11 Genome sequencing and assembly.</title>
        <authorList>
            <person name="Kim I."/>
        </authorList>
    </citation>
    <scope>NUCLEOTIDE SEQUENCE [LARGE SCALE GENOMIC DNA]</scope>
    <source>
        <strain evidence="2 3">CJ11</strain>
    </source>
</reference>
<keyword evidence="1" id="KW-0472">Membrane</keyword>
<feature type="transmembrane region" description="Helical" evidence="1">
    <location>
        <begin position="52"/>
        <end position="71"/>
    </location>
</feature>
<dbReference type="EMBL" id="CP080544">
    <property type="protein sequence ID" value="QYR53240.1"/>
    <property type="molecule type" value="Genomic_DNA"/>
</dbReference>
<feature type="transmembrane region" description="Helical" evidence="1">
    <location>
        <begin position="176"/>
        <end position="195"/>
    </location>
</feature>
<accession>A0ABX8WQX9</accession>
<proteinExistence type="predicted"/>
<evidence type="ECO:0000313" key="2">
    <source>
        <dbReference type="EMBL" id="QYR53240.1"/>
    </source>
</evidence>
<feature type="transmembrane region" description="Helical" evidence="1">
    <location>
        <begin position="77"/>
        <end position="96"/>
    </location>
</feature>
<keyword evidence="1" id="KW-1133">Transmembrane helix</keyword>
<feature type="transmembrane region" description="Helical" evidence="1">
    <location>
        <begin position="29"/>
        <end position="47"/>
    </location>
</feature>
<keyword evidence="3" id="KW-1185">Reference proteome</keyword>
<sequence length="229" mass="25061">MAPLLRLIGVIAYFWMAHRAIESGSELFAGVALGLLVFIVFVGRLLLAERKAILISGALIALIVVLVATRYALTSLLFVPTIFLALAASLFGRTLIKGRTPLLVTAASLVEAVRPGDLEADVRTYTRRQTCAWAVLLSVLAVFNLFLALVATPDGVLARIGHPVGGLVSSEAATRLMPWVIYLSVAGFLVGEFIYRQRRFPGRYKSAWDYVQKLAKVPMKSWQTAFEQP</sequence>
<gene>
    <name evidence="2" type="ORF">H8L67_01590</name>
</gene>